<reference evidence="1 2" key="1">
    <citation type="journal article" date="2018" name="BMC Genomics">
        <title>The genome of Naegleria lovaniensis, the basis for a comparative approach to unravel pathogenicity factors of the human pathogenic amoeba N. fowleri.</title>
        <authorList>
            <person name="Liechti N."/>
            <person name="Schurch N."/>
            <person name="Bruggmann R."/>
            <person name="Wittwer M."/>
        </authorList>
    </citation>
    <scope>NUCLEOTIDE SEQUENCE [LARGE SCALE GENOMIC DNA]</scope>
    <source>
        <strain evidence="1 2">ATCC 30569</strain>
    </source>
</reference>
<sequence length="274" mass="31763">MSLDPFTSRRHDPLCSDEWNCIFQFIPSNDFSLIISLLQVNKFLHFHILEKLKIQNRYIQKNTELYALGGSMDIRSTNLVHGFMEAVIPFKALHLIPTGKSYTHEQIIRLLTNNVCIAVFRNIEKTKLYTGLSGCTCIPFNTCPQAECCTYNYVPIHRSSMDHSHALYYITCKTNLILSQEQASALEMYSHFFMRNEHCSSCCRNCCCYNANYENHSVPLNIQANQEEILESETVISNERHFHFEHLFELIAYSEPRNATKIVRVKQDGNCLLM</sequence>
<comment type="caution">
    <text evidence="1">The sequence shown here is derived from an EMBL/GenBank/DDBJ whole genome shotgun (WGS) entry which is preliminary data.</text>
</comment>
<dbReference type="GeneID" id="68095727"/>
<evidence type="ECO:0000313" key="2">
    <source>
        <dbReference type="Proteomes" id="UP000816034"/>
    </source>
</evidence>
<dbReference type="EMBL" id="PYSW02000018">
    <property type="protein sequence ID" value="KAG2385457.1"/>
    <property type="molecule type" value="Genomic_DNA"/>
</dbReference>
<dbReference type="AlphaFoldDB" id="A0AA88GR16"/>
<dbReference type="RefSeq" id="XP_044549450.1">
    <property type="nucleotide sequence ID" value="XM_044692782.1"/>
</dbReference>
<name>A0AA88GR16_NAELO</name>
<gene>
    <name evidence="1" type="ORF">C9374_003272</name>
</gene>
<accession>A0AA88GR16</accession>
<evidence type="ECO:0000313" key="1">
    <source>
        <dbReference type="EMBL" id="KAG2385457.1"/>
    </source>
</evidence>
<keyword evidence="2" id="KW-1185">Reference proteome</keyword>
<dbReference type="Proteomes" id="UP000816034">
    <property type="component" value="Unassembled WGS sequence"/>
</dbReference>
<proteinExistence type="predicted"/>
<protein>
    <submittedName>
        <fullName evidence="1">Uncharacterized protein</fullName>
    </submittedName>
</protein>
<organism evidence="1 2">
    <name type="scientific">Naegleria lovaniensis</name>
    <name type="common">Amoeba</name>
    <dbReference type="NCBI Taxonomy" id="51637"/>
    <lineage>
        <taxon>Eukaryota</taxon>
        <taxon>Discoba</taxon>
        <taxon>Heterolobosea</taxon>
        <taxon>Tetramitia</taxon>
        <taxon>Eutetramitia</taxon>
        <taxon>Vahlkampfiidae</taxon>
        <taxon>Naegleria</taxon>
    </lineage>
</organism>